<protein>
    <submittedName>
        <fullName evidence="1">Uncharacterized protein</fullName>
    </submittedName>
</protein>
<sequence length="127" mass="14334">MRKFTISVELVRLHVSENIACLAPYLRVVVIEAAPQNCFGSVSEFGILDGVRRDIGHEAAIYHAVLGKCICQRTEHFSLKALPKYKPSGDRPGVRIALNDHAIQQLLSRLWYKAQDVRQQPDTMMCN</sequence>
<evidence type="ECO:0000313" key="2">
    <source>
        <dbReference type="Proteomes" id="UP000251166"/>
    </source>
</evidence>
<name>A0A2Z4YG66_RHILE</name>
<organism evidence="1 2">
    <name type="scientific">Rhizobium leguminosarum</name>
    <dbReference type="NCBI Taxonomy" id="384"/>
    <lineage>
        <taxon>Bacteria</taxon>
        <taxon>Pseudomonadati</taxon>
        <taxon>Pseudomonadota</taxon>
        <taxon>Alphaproteobacteria</taxon>
        <taxon>Hyphomicrobiales</taxon>
        <taxon>Rhizobiaceae</taxon>
        <taxon>Rhizobium/Agrobacterium group</taxon>
        <taxon>Rhizobium</taxon>
    </lineage>
</organism>
<evidence type="ECO:0000313" key="1">
    <source>
        <dbReference type="EMBL" id="AXA40326.1"/>
    </source>
</evidence>
<accession>A0A2Z4YG66</accession>
<dbReference type="AlphaFoldDB" id="A0A2Z4YG66"/>
<proteinExistence type="predicted"/>
<dbReference type="Proteomes" id="UP000251166">
    <property type="component" value="Chromosome"/>
</dbReference>
<dbReference type="EMBL" id="CP030760">
    <property type="protein sequence ID" value="AXA40326.1"/>
    <property type="molecule type" value="Genomic_DNA"/>
</dbReference>
<reference evidence="1 2" key="1">
    <citation type="submission" date="2018-07" db="EMBL/GenBank/DDBJ databases">
        <title>Rhizobium leguminosarum strain:ATCC 14479 Genome sequencing and assembly.</title>
        <authorList>
            <person name="Chakraborty R."/>
        </authorList>
    </citation>
    <scope>NUCLEOTIDE SEQUENCE [LARGE SCALE GENOMIC DNA]</scope>
    <source>
        <strain evidence="1 2">ATCC 14479</strain>
    </source>
</reference>
<gene>
    <name evidence="1" type="ORF">DLJ82_2742</name>
</gene>